<sequence length="87" mass="9911">MYGLVSTCYVSKYFSRLEPDWDALLRRIDPKGCLYRLKVFLPLPLKAWEGKNLTLFLPITITDCKGSSSGLSFSLPLKTLKDCFCNL</sequence>
<dbReference type="EMBL" id="BPLQ01003810">
    <property type="protein sequence ID" value="GIY03446.1"/>
    <property type="molecule type" value="Genomic_DNA"/>
</dbReference>
<dbReference type="Proteomes" id="UP001054837">
    <property type="component" value="Unassembled WGS sequence"/>
</dbReference>
<reference evidence="1 2" key="1">
    <citation type="submission" date="2021-06" db="EMBL/GenBank/DDBJ databases">
        <title>Caerostris darwini draft genome.</title>
        <authorList>
            <person name="Kono N."/>
            <person name="Arakawa K."/>
        </authorList>
    </citation>
    <scope>NUCLEOTIDE SEQUENCE [LARGE SCALE GENOMIC DNA]</scope>
</reference>
<name>A0AAV4Q5R9_9ARAC</name>
<keyword evidence="2" id="KW-1185">Reference proteome</keyword>
<protein>
    <submittedName>
        <fullName evidence="1">Uncharacterized protein</fullName>
    </submittedName>
</protein>
<comment type="caution">
    <text evidence="1">The sequence shown here is derived from an EMBL/GenBank/DDBJ whole genome shotgun (WGS) entry which is preliminary data.</text>
</comment>
<organism evidence="1 2">
    <name type="scientific">Caerostris darwini</name>
    <dbReference type="NCBI Taxonomy" id="1538125"/>
    <lineage>
        <taxon>Eukaryota</taxon>
        <taxon>Metazoa</taxon>
        <taxon>Ecdysozoa</taxon>
        <taxon>Arthropoda</taxon>
        <taxon>Chelicerata</taxon>
        <taxon>Arachnida</taxon>
        <taxon>Araneae</taxon>
        <taxon>Araneomorphae</taxon>
        <taxon>Entelegynae</taxon>
        <taxon>Araneoidea</taxon>
        <taxon>Araneidae</taxon>
        <taxon>Caerostris</taxon>
    </lineage>
</organism>
<proteinExistence type="predicted"/>
<gene>
    <name evidence="1" type="ORF">CDAR_28671</name>
</gene>
<evidence type="ECO:0000313" key="1">
    <source>
        <dbReference type="EMBL" id="GIY03446.1"/>
    </source>
</evidence>
<dbReference type="AlphaFoldDB" id="A0AAV4Q5R9"/>
<evidence type="ECO:0000313" key="2">
    <source>
        <dbReference type="Proteomes" id="UP001054837"/>
    </source>
</evidence>
<accession>A0AAV4Q5R9</accession>